<organism evidence="1 2">
    <name type="scientific">Achromobacter denitrificans</name>
    <name type="common">Alcaligenes denitrificans</name>
    <dbReference type="NCBI Taxonomy" id="32002"/>
    <lineage>
        <taxon>Bacteria</taxon>
        <taxon>Pseudomonadati</taxon>
        <taxon>Pseudomonadota</taxon>
        <taxon>Betaproteobacteria</taxon>
        <taxon>Burkholderiales</taxon>
        <taxon>Alcaligenaceae</taxon>
        <taxon>Achromobacter</taxon>
    </lineage>
</organism>
<sequence>MKQHNETEPFFITEEIEAELIAAGYEFAPPGHIRTKSIHDLFGWQPGETLGEAVSRHLEKHNAASGILSGMTGDGSSL</sequence>
<protein>
    <submittedName>
        <fullName evidence="1">Transcriptional regulator</fullName>
    </submittedName>
</protein>
<evidence type="ECO:0000313" key="1">
    <source>
        <dbReference type="EMBL" id="QKQ47082.1"/>
    </source>
</evidence>
<proteinExistence type="predicted"/>
<name>A0A6N0JJ19_ACHDE</name>
<dbReference type="AlphaFoldDB" id="A0A6N0JJ19"/>
<dbReference type="Proteomes" id="UP000509782">
    <property type="component" value="Chromosome"/>
</dbReference>
<accession>A0A6N0JJ19</accession>
<reference evidence="1 2" key="1">
    <citation type="submission" date="2020-05" db="EMBL/GenBank/DDBJ databases">
        <title>FDA dAtabase for Regulatory Grade micrObial Sequences (FDA-ARGOS): Supporting development and validation of Infectious Disease Dx tests.</title>
        <authorList>
            <person name="Sproer C."/>
            <person name="Gronow S."/>
            <person name="Severitt S."/>
            <person name="Schroder I."/>
            <person name="Tallon L."/>
            <person name="Sadzewicz L."/>
            <person name="Zhao X."/>
            <person name="Vavikolanu K."/>
            <person name="Mehta A."/>
            <person name="Aluvathingal J."/>
            <person name="Nadendla S."/>
            <person name="Myers T."/>
            <person name="Yan Y."/>
            <person name="Sichtig H."/>
        </authorList>
    </citation>
    <scope>NUCLEOTIDE SEQUENCE [LARGE SCALE GENOMIC DNA]</scope>
    <source>
        <strain evidence="1 2">FDAARGOS_787</strain>
    </source>
</reference>
<dbReference type="RefSeq" id="WP_174716235.1">
    <property type="nucleotide sequence ID" value="NZ_CP054569.1"/>
</dbReference>
<gene>
    <name evidence="1" type="ORF">FOC81_10400</name>
</gene>
<dbReference type="EMBL" id="CP054569">
    <property type="protein sequence ID" value="QKQ47082.1"/>
    <property type="molecule type" value="Genomic_DNA"/>
</dbReference>
<evidence type="ECO:0000313" key="2">
    <source>
        <dbReference type="Proteomes" id="UP000509782"/>
    </source>
</evidence>